<proteinExistence type="predicted"/>
<dbReference type="AlphaFoldDB" id="A0A8C2R113"/>
<accession>A0A8C2R113</accession>
<protein>
    <submittedName>
        <fullName evidence="1">Uncharacterized protein</fullName>
    </submittedName>
</protein>
<sequence>MWTFYCHWQTEGLRDHVAEPKKGKREGGTQVVASCPALLPSACVPGGSPTTWLTGPSTDGGPFALSLQRVPLVLPTPQVASLPLGHSWG</sequence>
<reference evidence="1" key="1">
    <citation type="submission" date="2019-03" db="EMBL/GenBank/DDBJ databases">
        <title>Genome sequencing and reference-guided assembly of Black Bengal Goat (Capra hircus).</title>
        <authorList>
            <person name="Siddiki A.Z."/>
            <person name="Baten A."/>
            <person name="Billah M."/>
            <person name="Alam M.A.U."/>
            <person name="Shawrob K.S.M."/>
            <person name="Saha S."/>
            <person name="Chowdhury M."/>
            <person name="Rahman A.H."/>
            <person name="Stear M."/>
            <person name="Miah G."/>
            <person name="Das G.B."/>
            <person name="Hossain M.M."/>
            <person name="Kumkum M."/>
            <person name="Islam M.S."/>
            <person name="Mollah A.M."/>
            <person name="Ahsan A."/>
            <person name="Tusar F."/>
            <person name="Khan M.K.I."/>
        </authorList>
    </citation>
    <scope>NUCLEOTIDE SEQUENCE [LARGE SCALE GENOMIC DNA]</scope>
</reference>
<name>A0A8C2R113_CAPHI</name>
<dbReference type="Ensembl" id="ENSCHIT00010030792.1">
    <property type="protein sequence ID" value="ENSCHIP00010021852.1"/>
    <property type="gene ID" value="ENSCHIG00010016114.1"/>
</dbReference>
<evidence type="ECO:0000313" key="1">
    <source>
        <dbReference type="Ensembl" id="ENSCHIP00010021852.1"/>
    </source>
</evidence>
<organism evidence="1">
    <name type="scientific">Capra hircus</name>
    <name type="common">Goat</name>
    <dbReference type="NCBI Taxonomy" id="9925"/>
    <lineage>
        <taxon>Eukaryota</taxon>
        <taxon>Metazoa</taxon>
        <taxon>Chordata</taxon>
        <taxon>Craniata</taxon>
        <taxon>Vertebrata</taxon>
        <taxon>Euteleostomi</taxon>
        <taxon>Mammalia</taxon>
        <taxon>Eutheria</taxon>
        <taxon>Laurasiatheria</taxon>
        <taxon>Artiodactyla</taxon>
        <taxon>Ruminantia</taxon>
        <taxon>Pecora</taxon>
        <taxon>Bovidae</taxon>
        <taxon>Caprinae</taxon>
        <taxon>Capra</taxon>
    </lineage>
</organism>
<reference evidence="1" key="2">
    <citation type="submission" date="2025-08" db="UniProtKB">
        <authorList>
            <consortium name="Ensembl"/>
        </authorList>
    </citation>
    <scope>IDENTIFICATION</scope>
</reference>